<gene>
    <name evidence="2" type="ORF">TWF730_005601</name>
</gene>
<organism evidence="2 3">
    <name type="scientific">Orbilia blumenaviensis</name>
    <dbReference type="NCBI Taxonomy" id="1796055"/>
    <lineage>
        <taxon>Eukaryota</taxon>
        <taxon>Fungi</taxon>
        <taxon>Dikarya</taxon>
        <taxon>Ascomycota</taxon>
        <taxon>Pezizomycotina</taxon>
        <taxon>Orbiliomycetes</taxon>
        <taxon>Orbiliales</taxon>
        <taxon>Orbiliaceae</taxon>
        <taxon>Orbilia</taxon>
    </lineage>
</organism>
<dbReference type="Proteomes" id="UP001373714">
    <property type="component" value="Unassembled WGS sequence"/>
</dbReference>
<name>A0AAV9VIV2_9PEZI</name>
<reference evidence="2 3" key="1">
    <citation type="submission" date="2019-10" db="EMBL/GenBank/DDBJ databases">
        <authorList>
            <person name="Palmer J.M."/>
        </authorList>
    </citation>
    <scope>NUCLEOTIDE SEQUENCE [LARGE SCALE GENOMIC DNA]</scope>
    <source>
        <strain evidence="2 3">TWF730</strain>
    </source>
</reference>
<protein>
    <submittedName>
        <fullName evidence="2">Uncharacterized protein</fullName>
    </submittedName>
</protein>
<proteinExistence type="predicted"/>
<accession>A0AAV9VIV2</accession>
<feature type="compositionally biased region" description="Basic and acidic residues" evidence="1">
    <location>
        <begin position="163"/>
        <end position="180"/>
    </location>
</feature>
<comment type="caution">
    <text evidence="2">The sequence shown here is derived from an EMBL/GenBank/DDBJ whole genome shotgun (WGS) entry which is preliminary data.</text>
</comment>
<dbReference type="EMBL" id="JAVHNS010000002">
    <property type="protein sequence ID" value="KAK6361890.1"/>
    <property type="molecule type" value="Genomic_DNA"/>
</dbReference>
<evidence type="ECO:0000313" key="2">
    <source>
        <dbReference type="EMBL" id="KAK6361890.1"/>
    </source>
</evidence>
<evidence type="ECO:0000313" key="3">
    <source>
        <dbReference type="Proteomes" id="UP001373714"/>
    </source>
</evidence>
<dbReference type="AlphaFoldDB" id="A0AAV9VIV2"/>
<sequence length="180" mass="20869">MSVRKFLKKLLTPTKSGKRSSFGFSSSSRDRELQEEEVELDPNPYNMFLLCPRHATTRFVSEIYQDEVQFLRYLLEERPHPSLSPGTARKELVRRELLSKDKKEKIRERIQHLDVARNALVDPEQRAIVDAIYGGRTNCYVCTSPIAPYDESGSALMSSPRPYTEEWRKSTGNRLERNDS</sequence>
<evidence type="ECO:0000256" key="1">
    <source>
        <dbReference type="SAM" id="MobiDB-lite"/>
    </source>
</evidence>
<keyword evidence="3" id="KW-1185">Reference proteome</keyword>
<feature type="region of interest" description="Disordered" evidence="1">
    <location>
        <begin position="150"/>
        <end position="180"/>
    </location>
</feature>